<keyword evidence="1" id="KW-0472">Membrane</keyword>
<dbReference type="EMBL" id="DXGH01000030">
    <property type="protein sequence ID" value="HIW80961.1"/>
    <property type="molecule type" value="Genomic_DNA"/>
</dbReference>
<reference evidence="2" key="2">
    <citation type="submission" date="2021-04" db="EMBL/GenBank/DDBJ databases">
        <authorList>
            <person name="Gilroy R."/>
        </authorList>
    </citation>
    <scope>NUCLEOTIDE SEQUENCE</scope>
    <source>
        <strain evidence="2">CHK195-6426</strain>
    </source>
</reference>
<gene>
    <name evidence="2" type="ORF">H9742_05425</name>
</gene>
<name>A0A9D1R3E7_9FIRM</name>
<keyword evidence="1" id="KW-0812">Transmembrane</keyword>
<feature type="transmembrane region" description="Helical" evidence="1">
    <location>
        <begin position="53"/>
        <end position="74"/>
    </location>
</feature>
<evidence type="ECO:0000256" key="1">
    <source>
        <dbReference type="SAM" id="Phobius"/>
    </source>
</evidence>
<reference evidence="2" key="1">
    <citation type="journal article" date="2021" name="PeerJ">
        <title>Extensive microbial diversity within the chicken gut microbiome revealed by metagenomics and culture.</title>
        <authorList>
            <person name="Gilroy R."/>
            <person name="Ravi A."/>
            <person name="Getino M."/>
            <person name="Pursley I."/>
            <person name="Horton D.L."/>
            <person name="Alikhan N.F."/>
            <person name="Baker D."/>
            <person name="Gharbi K."/>
            <person name="Hall N."/>
            <person name="Watson M."/>
            <person name="Adriaenssens E.M."/>
            <person name="Foster-Nyarko E."/>
            <person name="Jarju S."/>
            <person name="Secka A."/>
            <person name="Antonio M."/>
            <person name="Oren A."/>
            <person name="Chaudhuri R.R."/>
            <person name="La Ragione R."/>
            <person name="Hildebrand F."/>
            <person name="Pallen M.J."/>
        </authorList>
    </citation>
    <scope>NUCLEOTIDE SEQUENCE</scope>
    <source>
        <strain evidence="2">CHK195-6426</strain>
    </source>
</reference>
<sequence length="160" mass="17712">MLYVHRRPVGEDITSEFKRYRACGIILLLMNQALAGIVVCMVTENRGFSYPGLMIYVMAMYAFYITIVAAVNVVKFRRRGSPLLSAAKVISLTAALVSMLSLETAMLAQFGGEDVVFRRLMLGISGGAVCTIVLTMAIYMIARSTRQLKRLQDNNLKTSC</sequence>
<accession>A0A9D1R3E7</accession>
<protein>
    <submittedName>
        <fullName evidence="2">Uncharacterized protein</fullName>
    </submittedName>
</protein>
<dbReference type="Proteomes" id="UP000824265">
    <property type="component" value="Unassembled WGS sequence"/>
</dbReference>
<comment type="caution">
    <text evidence="2">The sequence shown here is derived from an EMBL/GenBank/DDBJ whole genome shotgun (WGS) entry which is preliminary data.</text>
</comment>
<evidence type="ECO:0000313" key="2">
    <source>
        <dbReference type="EMBL" id="HIW80961.1"/>
    </source>
</evidence>
<proteinExistence type="predicted"/>
<feature type="transmembrane region" description="Helical" evidence="1">
    <location>
        <begin position="20"/>
        <end position="41"/>
    </location>
</feature>
<feature type="transmembrane region" description="Helical" evidence="1">
    <location>
        <begin position="120"/>
        <end position="142"/>
    </location>
</feature>
<evidence type="ECO:0000313" key="3">
    <source>
        <dbReference type="Proteomes" id="UP000824265"/>
    </source>
</evidence>
<dbReference type="AlphaFoldDB" id="A0A9D1R3E7"/>
<feature type="transmembrane region" description="Helical" evidence="1">
    <location>
        <begin position="86"/>
        <end position="108"/>
    </location>
</feature>
<keyword evidence="1" id="KW-1133">Transmembrane helix</keyword>
<organism evidence="2 3">
    <name type="scientific">Candidatus Acetatifactor stercoripullorum</name>
    <dbReference type="NCBI Taxonomy" id="2838414"/>
    <lineage>
        <taxon>Bacteria</taxon>
        <taxon>Bacillati</taxon>
        <taxon>Bacillota</taxon>
        <taxon>Clostridia</taxon>
        <taxon>Lachnospirales</taxon>
        <taxon>Lachnospiraceae</taxon>
        <taxon>Acetatifactor</taxon>
    </lineage>
</organism>